<dbReference type="PANTHER" id="PTHR13338:SF4">
    <property type="entry name" value="NADH DEHYDROGENASE [UBIQUINONE] 1 ALPHA SUBCOMPLEX ASSEMBLY FACTOR 4"/>
    <property type="match status" value="1"/>
</dbReference>
<evidence type="ECO:0000313" key="1">
    <source>
        <dbReference type="EMBL" id="GFT91930.1"/>
    </source>
</evidence>
<sequence length="163" mass="18395">MIKSSSERKNELTKKPTELLDRLKVVKVTSEGSSEQPVSTRPLPQERAAVGVPLYGYEEPKHIPEGKCSLRQALEFITQHQNDPQTHSVKSIAESHSMKETDVGNIMKHFRVFELYISRDGKNHVAKSTLDNIGVSKVVAPMFKSKFAHLEPDRISNDSKEKK</sequence>
<dbReference type="Proteomes" id="UP000887013">
    <property type="component" value="Unassembled WGS sequence"/>
</dbReference>
<name>A0A8X6PVM6_NEPPI</name>
<dbReference type="GO" id="GO:0005739">
    <property type="term" value="C:mitochondrion"/>
    <property type="evidence" value="ECO:0007669"/>
    <property type="project" value="TreeGrafter"/>
</dbReference>
<dbReference type="OrthoDB" id="2434756at2759"/>
<protein>
    <submittedName>
        <fullName evidence="1">Uncharacterized protein</fullName>
    </submittedName>
</protein>
<dbReference type="InterPro" id="IPR009622">
    <property type="entry name" value="NDUFAF4"/>
</dbReference>
<comment type="caution">
    <text evidence="1">The sequence shown here is derived from an EMBL/GenBank/DDBJ whole genome shotgun (WGS) entry which is preliminary data.</text>
</comment>
<reference evidence="1" key="1">
    <citation type="submission" date="2020-08" db="EMBL/GenBank/DDBJ databases">
        <title>Multicomponent nature underlies the extraordinary mechanical properties of spider dragline silk.</title>
        <authorList>
            <person name="Kono N."/>
            <person name="Nakamura H."/>
            <person name="Mori M."/>
            <person name="Yoshida Y."/>
            <person name="Ohtoshi R."/>
            <person name="Malay A.D."/>
            <person name="Moran D.A.P."/>
            <person name="Tomita M."/>
            <person name="Numata K."/>
            <person name="Arakawa K."/>
        </authorList>
    </citation>
    <scope>NUCLEOTIDE SEQUENCE</scope>
</reference>
<accession>A0A8X6PVM6</accession>
<organism evidence="1 2">
    <name type="scientific">Nephila pilipes</name>
    <name type="common">Giant wood spider</name>
    <name type="synonym">Nephila maculata</name>
    <dbReference type="NCBI Taxonomy" id="299642"/>
    <lineage>
        <taxon>Eukaryota</taxon>
        <taxon>Metazoa</taxon>
        <taxon>Ecdysozoa</taxon>
        <taxon>Arthropoda</taxon>
        <taxon>Chelicerata</taxon>
        <taxon>Arachnida</taxon>
        <taxon>Araneae</taxon>
        <taxon>Araneomorphae</taxon>
        <taxon>Entelegynae</taxon>
        <taxon>Araneoidea</taxon>
        <taxon>Nephilidae</taxon>
        <taxon>Nephila</taxon>
    </lineage>
</organism>
<dbReference type="GO" id="GO:0032981">
    <property type="term" value="P:mitochondrial respiratory chain complex I assembly"/>
    <property type="evidence" value="ECO:0007669"/>
    <property type="project" value="InterPro"/>
</dbReference>
<proteinExistence type="predicted"/>
<gene>
    <name evidence="1" type="primary">AVEN_170584_1</name>
    <name evidence="1" type="ORF">NPIL_338261</name>
</gene>
<keyword evidence="2" id="KW-1185">Reference proteome</keyword>
<evidence type="ECO:0000313" key="2">
    <source>
        <dbReference type="Proteomes" id="UP000887013"/>
    </source>
</evidence>
<dbReference type="EMBL" id="BMAW01120975">
    <property type="protein sequence ID" value="GFT91930.1"/>
    <property type="molecule type" value="Genomic_DNA"/>
</dbReference>
<dbReference type="AlphaFoldDB" id="A0A8X6PVM6"/>
<dbReference type="PANTHER" id="PTHR13338">
    <property type="entry name" value="UPF0240 PROTEIN"/>
    <property type="match status" value="1"/>
</dbReference>
<dbReference type="Pfam" id="PF06784">
    <property type="entry name" value="UPF0240"/>
    <property type="match status" value="1"/>
</dbReference>